<organism evidence="2 3">
    <name type="scientific">Funneliformis geosporum</name>
    <dbReference type="NCBI Taxonomy" id="1117311"/>
    <lineage>
        <taxon>Eukaryota</taxon>
        <taxon>Fungi</taxon>
        <taxon>Fungi incertae sedis</taxon>
        <taxon>Mucoromycota</taxon>
        <taxon>Glomeromycotina</taxon>
        <taxon>Glomeromycetes</taxon>
        <taxon>Glomerales</taxon>
        <taxon>Glomeraceae</taxon>
        <taxon>Funneliformis</taxon>
    </lineage>
</organism>
<keyword evidence="1" id="KW-0472">Membrane</keyword>
<keyword evidence="1" id="KW-1133">Transmembrane helix</keyword>
<feature type="transmembrane region" description="Helical" evidence="1">
    <location>
        <begin position="47"/>
        <end position="68"/>
    </location>
</feature>
<dbReference type="EMBL" id="CAMKVN010001706">
    <property type="protein sequence ID" value="CAI2177608.1"/>
    <property type="molecule type" value="Genomic_DNA"/>
</dbReference>
<protein>
    <submittedName>
        <fullName evidence="2">13207_t:CDS:1</fullName>
    </submittedName>
</protein>
<feature type="transmembrane region" description="Helical" evidence="1">
    <location>
        <begin position="7"/>
        <end position="27"/>
    </location>
</feature>
<keyword evidence="3" id="KW-1185">Reference proteome</keyword>
<comment type="caution">
    <text evidence="2">The sequence shown here is derived from an EMBL/GenBank/DDBJ whole genome shotgun (WGS) entry which is preliminary data.</text>
</comment>
<keyword evidence="1" id="KW-0812">Transmembrane</keyword>
<accession>A0A9W4SR73</accession>
<gene>
    <name evidence="2" type="ORF">FWILDA_LOCUS8171</name>
</gene>
<proteinExistence type="predicted"/>
<evidence type="ECO:0000313" key="2">
    <source>
        <dbReference type="EMBL" id="CAI2177608.1"/>
    </source>
</evidence>
<name>A0A9W4SR73_9GLOM</name>
<reference evidence="2" key="1">
    <citation type="submission" date="2022-08" db="EMBL/GenBank/DDBJ databases">
        <authorList>
            <person name="Kallberg Y."/>
            <person name="Tangrot J."/>
            <person name="Rosling A."/>
        </authorList>
    </citation>
    <scope>NUCLEOTIDE SEQUENCE</scope>
    <source>
        <strain evidence="2">Wild A</strain>
    </source>
</reference>
<evidence type="ECO:0000313" key="3">
    <source>
        <dbReference type="Proteomes" id="UP001153678"/>
    </source>
</evidence>
<sequence length="99" mass="10979">MTISKRSVGITSLIILVVFLLPTIAIIKPSLFDEIEVGPVTLRGEKSISIGSGVFLSILLIVALFFAIKHRSRINDLYLSLLKFCANKQKAKYFAKLIN</sequence>
<dbReference type="Proteomes" id="UP001153678">
    <property type="component" value="Unassembled WGS sequence"/>
</dbReference>
<evidence type="ECO:0000256" key="1">
    <source>
        <dbReference type="SAM" id="Phobius"/>
    </source>
</evidence>
<dbReference type="AlphaFoldDB" id="A0A9W4SR73"/>